<reference evidence="13" key="1">
    <citation type="journal article" date="2015" name="Emerg. Infect. Dis.">
        <title>Filovirus RNA in Fruit Bats, China.</title>
        <authorList>
            <person name="He B."/>
            <person name="Feng Y."/>
            <person name="Zhang H."/>
            <person name="Xu L."/>
            <person name="Yang W."/>
            <person name="Zhang Y."/>
            <person name="Li X."/>
            <person name="Tu C."/>
        </authorList>
    </citation>
    <scope>NUCLEOTIDE SEQUENCE</scope>
    <source>
        <strain evidence="13">BtFV/DH04</strain>
    </source>
</reference>
<accession>A0A0K0NU64</accession>
<dbReference type="PRINTS" id="PR01240">
    <property type="entry name" value="FILOVP35"/>
</dbReference>
<feature type="domain" description="VP35 IID" evidence="12">
    <location>
        <begin position="215"/>
        <end position="297"/>
    </location>
</feature>
<gene>
    <name evidence="13" type="primary">VP35</name>
</gene>
<dbReference type="FunFam" id="1.10.8.950:FF:000001">
    <property type="entry name" value="Polymerase cofactor VP35"/>
    <property type="match status" value="1"/>
</dbReference>
<keyword evidence="5" id="KW-0946">Virion</keyword>
<dbReference type="InterPro" id="IPR043060">
    <property type="entry name" value="VP35_IID_hlx"/>
</dbReference>
<evidence type="ECO:0000256" key="3">
    <source>
        <dbReference type="ARBA" id="ARBA00005994"/>
    </source>
</evidence>
<protein>
    <recommendedName>
        <fullName evidence="4">Polymerase cofactor VP35</fullName>
    </recommendedName>
</protein>
<dbReference type="InterPro" id="IPR031163">
    <property type="entry name" value="VP35_IID"/>
</dbReference>
<evidence type="ECO:0000256" key="11">
    <source>
        <dbReference type="SAM" id="Coils"/>
    </source>
</evidence>
<dbReference type="Pfam" id="PF02097">
    <property type="entry name" value="Filo_VP35"/>
    <property type="match status" value="1"/>
</dbReference>
<dbReference type="EMBL" id="KP233864">
    <property type="protein sequence ID" value="AKO69551.1"/>
    <property type="molecule type" value="Viral_cRNA"/>
</dbReference>
<name>A0A0K0NU64_9MONO</name>
<dbReference type="GO" id="GO:0044423">
    <property type="term" value="C:virion component"/>
    <property type="evidence" value="ECO:0007669"/>
    <property type="project" value="UniProtKB-KW"/>
</dbReference>
<evidence type="ECO:0000256" key="8">
    <source>
        <dbReference type="ARBA" id="ARBA00023163"/>
    </source>
</evidence>
<feature type="coiled-coil region" evidence="11">
    <location>
        <begin position="90"/>
        <end position="124"/>
    </location>
</feature>
<evidence type="ECO:0000256" key="4">
    <source>
        <dbReference type="ARBA" id="ARBA00016248"/>
    </source>
</evidence>
<dbReference type="PROSITE" id="PS51735">
    <property type="entry name" value="VP35_IID"/>
    <property type="match status" value="1"/>
</dbReference>
<keyword evidence="6" id="KW-0693">Viral RNA replication</keyword>
<organism evidence="13">
    <name type="scientific">Bat filovirus</name>
    <dbReference type="NCBI Taxonomy" id="1677943"/>
    <lineage>
        <taxon>Viruses</taxon>
        <taxon>Riboviria</taxon>
        <taxon>Orthornavirae</taxon>
        <taxon>Negarnaviricota</taxon>
        <taxon>Haploviricotina</taxon>
        <taxon>Monjiviricetes</taxon>
        <taxon>Mononegavirales</taxon>
        <taxon>Filoviridae</taxon>
    </lineage>
</organism>
<evidence type="ECO:0000256" key="9">
    <source>
        <dbReference type="ARBA" id="ARBA00023200"/>
    </source>
</evidence>
<feature type="non-terminal residue" evidence="13">
    <location>
        <position position="297"/>
    </location>
</feature>
<sequence>MEDKICINKSRNPYGIGPETTGRISDELMTGRIPVDEVLNHDTYYPSQARWQDPTTISASSAREEKSILLNIQKLLLSHNEGIKGIELAIKELSHKLSEINLVNSKLETRLNHLEVQLNQIKTLAPNINGIQRACSELLAKYDLLVLSTGRSTSTAAATEAYWKQHGQMPPGPCLYEESYIKEKIKTNDPFIPEQLKDAHENLTRVNSLTEKTFAKPSFTAKELRDMIYDHLPGYGTAFHQLTQVICKIAKDEGQLEQVHTEFQSSLAEGDSPQSALIQLTKRMTIFDGRSPPLIHI</sequence>
<keyword evidence="7 11" id="KW-0175">Coiled coil</keyword>
<dbReference type="InterPro" id="IPR002953">
    <property type="entry name" value="Filo_VP35"/>
</dbReference>
<evidence type="ECO:0000256" key="6">
    <source>
        <dbReference type="ARBA" id="ARBA00022953"/>
    </source>
</evidence>
<evidence type="ECO:0000259" key="12">
    <source>
        <dbReference type="PROSITE" id="PS51735"/>
    </source>
</evidence>
<evidence type="ECO:0000256" key="10">
    <source>
        <dbReference type="PROSITE-ProRule" id="PRU01071"/>
    </source>
</evidence>
<dbReference type="Gene3D" id="1.10.8.950">
    <property type="entry name" value="Filoviridae VP35, C-terminal inhibitory domain, helical subdomain"/>
    <property type="match status" value="1"/>
</dbReference>
<keyword evidence="8" id="KW-0804">Transcription</keyword>
<evidence type="ECO:0000256" key="5">
    <source>
        <dbReference type="ARBA" id="ARBA00022844"/>
    </source>
</evidence>
<keyword evidence="9" id="KW-1035">Host cytoplasm</keyword>
<evidence type="ECO:0000256" key="2">
    <source>
        <dbReference type="ARBA" id="ARBA00004328"/>
    </source>
</evidence>
<comment type="subcellular location">
    <subcellularLocation>
        <location evidence="1">Host cytoplasm</location>
    </subcellularLocation>
    <subcellularLocation>
        <location evidence="2">Virion</location>
    </subcellularLocation>
</comment>
<dbReference type="GO" id="GO:0030430">
    <property type="term" value="C:host cell cytoplasm"/>
    <property type="evidence" value="ECO:0007669"/>
    <property type="project" value="UniProtKB-SubCell"/>
</dbReference>
<evidence type="ECO:0000313" key="13">
    <source>
        <dbReference type="EMBL" id="AKO69551.1"/>
    </source>
</evidence>
<proteinExistence type="inferred from homology"/>
<evidence type="ECO:0000256" key="7">
    <source>
        <dbReference type="ARBA" id="ARBA00023054"/>
    </source>
</evidence>
<comment type="similarity">
    <text evidence="3 10">Belongs to the filoviridae polymerase cofactor VP35 family.</text>
</comment>
<evidence type="ECO:0000256" key="1">
    <source>
        <dbReference type="ARBA" id="ARBA00004192"/>
    </source>
</evidence>